<dbReference type="InterPro" id="IPR050275">
    <property type="entry name" value="PGM_Phosphatase"/>
</dbReference>
<evidence type="ECO:0000313" key="2">
    <source>
        <dbReference type="Proteomes" id="UP000703038"/>
    </source>
</evidence>
<gene>
    <name evidence="1" type="ORF">JOE42_002712</name>
</gene>
<dbReference type="SUPFAM" id="SSF53254">
    <property type="entry name" value="Phosphoglycerate mutase-like"/>
    <property type="match status" value="1"/>
</dbReference>
<dbReference type="RefSeq" id="WP_204868906.1">
    <property type="nucleotide sequence ID" value="NZ_JAFBBK010000001.1"/>
</dbReference>
<evidence type="ECO:0000313" key="1">
    <source>
        <dbReference type="EMBL" id="MBM7415979.1"/>
    </source>
</evidence>
<comment type="caution">
    <text evidence="1">The sequence shown here is derived from an EMBL/GenBank/DDBJ whole genome shotgun (WGS) entry which is preliminary data.</text>
</comment>
<proteinExistence type="predicted"/>
<dbReference type="InterPro" id="IPR013078">
    <property type="entry name" value="His_Pase_superF_clade-1"/>
</dbReference>
<dbReference type="InterPro" id="IPR029033">
    <property type="entry name" value="His_PPase_superfam"/>
</dbReference>
<dbReference type="PROSITE" id="PS00175">
    <property type="entry name" value="PG_MUTASE"/>
    <property type="match status" value="1"/>
</dbReference>
<protein>
    <submittedName>
        <fullName evidence="1">Phosphoglycerate mutase</fullName>
        <ecNumber evidence="1">5.4.2.12</ecNumber>
    </submittedName>
</protein>
<dbReference type="EC" id="5.4.2.12" evidence="1"/>
<accession>A0ABS2KVK4</accession>
<dbReference type="GO" id="GO:0004619">
    <property type="term" value="F:phosphoglycerate mutase activity"/>
    <property type="evidence" value="ECO:0007669"/>
    <property type="project" value="UniProtKB-EC"/>
</dbReference>
<dbReference type="CDD" id="cd07067">
    <property type="entry name" value="HP_PGM_like"/>
    <property type="match status" value="1"/>
</dbReference>
<dbReference type="PANTHER" id="PTHR48100:SF59">
    <property type="entry name" value="ADENOSYLCOBALAMIN_ALPHA-RIBAZOLE PHOSPHATASE"/>
    <property type="match status" value="1"/>
</dbReference>
<name>A0ABS2KVK4_9NOCA</name>
<sequence length="203" mass="22132">MTDHPDSQARNSSVRVALVRHGETDWNVEGRLQGSSDIPLNDIGRSQARTAAAALADDSWDTLVSSPLSRASETADIIGHVIGLTRSAGHEDLMERRFGRAEGMTGYEAWAYWPDGDYPGAESHEALAERGRRRLDLLADENPGRSLIAVAHGGIIRAVLRSITGHPAPRIANAGVSIVVRDDEGWSVRTVNSIPVRRSRRLR</sequence>
<keyword evidence="1" id="KW-0413">Isomerase</keyword>
<dbReference type="SMART" id="SM00855">
    <property type="entry name" value="PGAM"/>
    <property type="match status" value="1"/>
</dbReference>
<keyword evidence="2" id="KW-1185">Reference proteome</keyword>
<organism evidence="1 2">
    <name type="scientific">Rhodococcoides corynebacterioides</name>
    <dbReference type="NCBI Taxonomy" id="53972"/>
    <lineage>
        <taxon>Bacteria</taxon>
        <taxon>Bacillati</taxon>
        <taxon>Actinomycetota</taxon>
        <taxon>Actinomycetes</taxon>
        <taxon>Mycobacteriales</taxon>
        <taxon>Nocardiaceae</taxon>
        <taxon>Rhodococcoides</taxon>
    </lineage>
</organism>
<dbReference type="Pfam" id="PF00300">
    <property type="entry name" value="His_Phos_1"/>
    <property type="match status" value="1"/>
</dbReference>
<dbReference type="Gene3D" id="3.40.50.1240">
    <property type="entry name" value="Phosphoglycerate mutase-like"/>
    <property type="match status" value="1"/>
</dbReference>
<dbReference type="EMBL" id="JAFBBK010000001">
    <property type="protein sequence ID" value="MBM7415979.1"/>
    <property type="molecule type" value="Genomic_DNA"/>
</dbReference>
<dbReference type="Proteomes" id="UP000703038">
    <property type="component" value="Unassembled WGS sequence"/>
</dbReference>
<reference evidence="1 2" key="1">
    <citation type="submission" date="2021-01" db="EMBL/GenBank/DDBJ databases">
        <title>Genomics of switchgrass bacterial isolates.</title>
        <authorList>
            <person name="Shade A."/>
        </authorList>
    </citation>
    <scope>NUCLEOTIDE SEQUENCE [LARGE SCALE GENOMIC DNA]</scope>
    <source>
        <strain evidence="1 2">PvP111</strain>
    </source>
</reference>
<dbReference type="PANTHER" id="PTHR48100">
    <property type="entry name" value="BROAD-SPECIFICITY PHOSPHATASE YOR283W-RELATED"/>
    <property type="match status" value="1"/>
</dbReference>
<dbReference type="InterPro" id="IPR001345">
    <property type="entry name" value="PG/BPGM_mutase_AS"/>
</dbReference>